<dbReference type="InterPro" id="IPR027379">
    <property type="entry name" value="CLS_N"/>
</dbReference>
<keyword evidence="16" id="KW-1185">Reference proteome</keyword>
<proteinExistence type="predicted"/>
<evidence type="ECO:0000256" key="6">
    <source>
        <dbReference type="ARBA" id="ARBA00022737"/>
    </source>
</evidence>
<keyword evidence="2" id="KW-1003">Cell membrane</keyword>
<feature type="domain" description="PLD phosphodiesterase" evidence="14">
    <location>
        <begin position="389"/>
        <end position="416"/>
    </location>
</feature>
<dbReference type="InterPro" id="IPR001736">
    <property type="entry name" value="PLipase_D/transphosphatidylase"/>
</dbReference>
<sequence length="476" mass="53900">MPTEFFVTLMASTYALVLFGLSFRILLRRRPVGVTLAWLLFIYILPGMGMALYLLFGERYLGSLRAKRAAEQFKHYSQWLHSLQVPTFLPDAAPKVMKLVHQAIGAPALNVERWKVLSQSDELYSTLLDDINRAEKVIFAEFYIIEVKGNVHRVVDALIAAAKRGVHVHLMFDSVGSSRFFRSDHVKNMRSQGIQIIDSLHANLLRMTLRRQDLRMHRKLISIDGNVAYTGSMNLVDPKYFKTDAGVGEWIDIMVRLEGGISHFIQSTLVFDWELETGIRLEKHLCWPTQNTHTSEQMQLLPSGPALDDELLLQVLLTAIHSAQHRVIITTPYFVPDESLLQALKTAAKRNVEVIILLPRLNDSKLAQYAGRSFFEELLLSGVDIRRFEGGLLHTKSVVIDDSLTLVGSVNLDMRSIWLNFESTLIVEDVQFNAAIMAVIKSYLSDSKSLTLAQWRARSLPKKVFESIAQLASPLL</sequence>
<dbReference type="RefSeq" id="WP_290283144.1">
    <property type="nucleotide sequence ID" value="NZ_JAUFQI010000001.1"/>
</dbReference>
<reference evidence="16" key="1">
    <citation type="journal article" date="2019" name="Int. J. Syst. Evol. Microbiol.">
        <title>The Global Catalogue of Microorganisms (GCM) 10K type strain sequencing project: providing services to taxonomists for standard genome sequencing and annotation.</title>
        <authorList>
            <consortium name="The Broad Institute Genomics Platform"/>
            <consortium name="The Broad Institute Genome Sequencing Center for Infectious Disease"/>
            <person name="Wu L."/>
            <person name="Ma J."/>
        </authorList>
    </citation>
    <scope>NUCLEOTIDE SEQUENCE [LARGE SCALE GENOMIC DNA]</scope>
    <source>
        <strain evidence="16">CECT 8288</strain>
    </source>
</reference>
<feature type="domain" description="PLD phosphodiesterase" evidence="14">
    <location>
        <begin position="212"/>
        <end position="239"/>
    </location>
</feature>
<feature type="transmembrane region" description="Helical" evidence="13">
    <location>
        <begin position="6"/>
        <end position="27"/>
    </location>
</feature>
<keyword evidence="4" id="KW-0808">Transferase</keyword>
<dbReference type="PROSITE" id="PS50035">
    <property type="entry name" value="PLD"/>
    <property type="match status" value="2"/>
</dbReference>
<dbReference type="SMART" id="SM00155">
    <property type="entry name" value="PLDc"/>
    <property type="match status" value="2"/>
</dbReference>
<dbReference type="Pfam" id="PF13091">
    <property type="entry name" value="PLDc_2"/>
    <property type="match status" value="2"/>
</dbReference>
<dbReference type="CDD" id="cd09158">
    <property type="entry name" value="PLDc_EcCLS_like_2"/>
    <property type="match status" value="1"/>
</dbReference>
<evidence type="ECO:0000256" key="8">
    <source>
        <dbReference type="ARBA" id="ARBA00023098"/>
    </source>
</evidence>
<evidence type="ECO:0000256" key="2">
    <source>
        <dbReference type="ARBA" id="ARBA00022475"/>
    </source>
</evidence>
<dbReference type="Proteomes" id="UP001595710">
    <property type="component" value="Unassembled WGS sequence"/>
</dbReference>
<evidence type="ECO:0000256" key="11">
    <source>
        <dbReference type="ARBA" id="ARBA00023264"/>
    </source>
</evidence>
<keyword evidence="9 13" id="KW-0472">Membrane</keyword>
<comment type="subcellular location">
    <subcellularLocation>
        <location evidence="1">Cell membrane</location>
        <topology evidence="1">Multi-pass membrane protein</topology>
    </subcellularLocation>
</comment>
<name>A0ABV7WUV6_9GAMM</name>
<keyword evidence="3" id="KW-0444">Lipid biosynthesis</keyword>
<evidence type="ECO:0000313" key="16">
    <source>
        <dbReference type="Proteomes" id="UP001595710"/>
    </source>
</evidence>
<organism evidence="15 16">
    <name type="scientific">Reinekea marina</name>
    <dbReference type="NCBI Taxonomy" id="1310421"/>
    <lineage>
        <taxon>Bacteria</taxon>
        <taxon>Pseudomonadati</taxon>
        <taxon>Pseudomonadota</taxon>
        <taxon>Gammaproteobacteria</taxon>
        <taxon>Oceanospirillales</taxon>
        <taxon>Saccharospirillaceae</taxon>
        <taxon>Reinekea</taxon>
    </lineage>
</organism>
<evidence type="ECO:0000256" key="7">
    <source>
        <dbReference type="ARBA" id="ARBA00022989"/>
    </source>
</evidence>
<comment type="caution">
    <text evidence="15">The sequence shown here is derived from an EMBL/GenBank/DDBJ whole genome shotgun (WGS) entry which is preliminary data.</text>
</comment>
<keyword evidence="10" id="KW-0594">Phospholipid biosynthesis</keyword>
<dbReference type="PANTHER" id="PTHR21248:SF22">
    <property type="entry name" value="PHOSPHOLIPASE D"/>
    <property type="match status" value="1"/>
</dbReference>
<protein>
    <recommendedName>
        <fullName evidence="12">Cardiolipin synthase</fullName>
        <ecNumber evidence="12">2.7.8.-</ecNumber>
    </recommendedName>
</protein>
<evidence type="ECO:0000256" key="12">
    <source>
        <dbReference type="NCBIfam" id="TIGR04265"/>
    </source>
</evidence>
<evidence type="ECO:0000256" key="9">
    <source>
        <dbReference type="ARBA" id="ARBA00023136"/>
    </source>
</evidence>
<evidence type="ECO:0000313" key="15">
    <source>
        <dbReference type="EMBL" id="MFC3701848.1"/>
    </source>
</evidence>
<accession>A0ABV7WUV6</accession>
<gene>
    <name evidence="15" type="primary">cls</name>
    <name evidence="15" type="ORF">ACFOND_09375</name>
</gene>
<evidence type="ECO:0000256" key="10">
    <source>
        <dbReference type="ARBA" id="ARBA00023209"/>
    </source>
</evidence>
<evidence type="ECO:0000256" key="13">
    <source>
        <dbReference type="SAM" id="Phobius"/>
    </source>
</evidence>
<dbReference type="EMBL" id="JBHRYN010000011">
    <property type="protein sequence ID" value="MFC3701848.1"/>
    <property type="molecule type" value="Genomic_DNA"/>
</dbReference>
<evidence type="ECO:0000259" key="14">
    <source>
        <dbReference type="PROSITE" id="PS50035"/>
    </source>
</evidence>
<dbReference type="InterPro" id="IPR022924">
    <property type="entry name" value="Cardiolipin_synthase"/>
</dbReference>
<keyword evidence="8" id="KW-0443">Lipid metabolism</keyword>
<evidence type="ECO:0000256" key="1">
    <source>
        <dbReference type="ARBA" id="ARBA00004651"/>
    </source>
</evidence>
<dbReference type="PANTHER" id="PTHR21248">
    <property type="entry name" value="CARDIOLIPIN SYNTHASE"/>
    <property type="match status" value="1"/>
</dbReference>
<keyword evidence="11" id="KW-1208">Phospholipid metabolism</keyword>
<keyword evidence="7 13" id="KW-1133">Transmembrane helix</keyword>
<evidence type="ECO:0000256" key="3">
    <source>
        <dbReference type="ARBA" id="ARBA00022516"/>
    </source>
</evidence>
<dbReference type="InterPro" id="IPR025202">
    <property type="entry name" value="PLD-like_dom"/>
</dbReference>
<dbReference type="EC" id="2.7.8.-" evidence="12"/>
<dbReference type="Pfam" id="PF13396">
    <property type="entry name" value="PLDc_N"/>
    <property type="match status" value="1"/>
</dbReference>
<feature type="transmembrane region" description="Helical" evidence="13">
    <location>
        <begin position="34"/>
        <end position="56"/>
    </location>
</feature>
<keyword evidence="5 13" id="KW-0812">Transmembrane</keyword>
<dbReference type="NCBIfam" id="TIGR04265">
    <property type="entry name" value="bac_cardiolipin"/>
    <property type="match status" value="1"/>
</dbReference>
<evidence type="ECO:0000256" key="4">
    <source>
        <dbReference type="ARBA" id="ARBA00022679"/>
    </source>
</evidence>
<dbReference type="SUPFAM" id="SSF56024">
    <property type="entry name" value="Phospholipase D/nuclease"/>
    <property type="match status" value="2"/>
</dbReference>
<dbReference type="Gene3D" id="3.30.870.10">
    <property type="entry name" value="Endonuclease Chain A"/>
    <property type="match status" value="2"/>
</dbReference>
<keyword evidence="6" id="KW-0677">Repeat</keyword>
<evidence type="ECO:0000256" key="5">
    <source>
        <dbReference type="ARBA" id="ARBA00022692"/>
    </source>
</evidence>